<dbReference type="EMBL" id="BARS01055678">
    <property type="protein sequence ID" value="GAG47993.1"/>
    <property type="molecule type" value="Genomic_DNA"/>
</dbReference>
<sequence>TLGIVAALAIIAAVWSWWGRVGQGELSAKW</sequence>
<reference evidence="1" key="1">
    <citation type="journal article" date="2014" name="Front. Microbiol.">
        <title>High frequency of phylogenetically diverse reductive dehalogenase-homologous genes in deep subseafloor sedimentary metagenomes.</title>
        <authorList>
            <person name="Kawai M."/>
            <person name="Futagami T."/>
            <person name="Toyoda A."/>
            <person name="Takaki Y."/>
            <person name="Nishi S."/>
            <person name="Hori S."/>
            <person name="Arai W."/>
            <person name="Tsubouchi T."/>
            <person name="Morono Y."/>
            <person name="Uchiyama I."/>
            <person name="Ito T."/>
            <person name="Fujiyama A."/>
            <person name="Inagaki F."/>
            <person name="Takami H."/>
        </authorList>
    </citation>
    <scope>NUCLEOTIDE SEQUENCE</scope>
    <source>
        <strain evidence="1">Expedition CK06-06</strain>
    </source>
</reference>
<gene>
    <name evidence="1" type="ORF">S01H1_82163</name>
</gene>
<dbReference type="AlphaFoldDB" id="X0YHD5"/>
<organism evidence="1">
    <name type="scientific">marine sediment metagenome</name>
    <dbReference type="NCBI Taxonomy" id="412755"/>
    <lineage>
        <taxon>unclassified sequences</taxon>
        <taxon>metagenomes</taxon>
        <taxon>ecological metagenomes</taxon>
    </lineage>
</organism>
<feature type="non-terminal residue" evidence="1">
    <location>
        <position position="1"/>
    </location>
</feature>
<name>X0YHD5_9ZZZZ</name>
<protein>
    <submittedName>
        <fullName evidence="1">Uncharacterized protein</fullName>
    </submittedName>
</protein>
<proteinExistence type="predicted"/>
<evidence type="ECO:0000313" key="1">
    <source>
        <dbReference type="EMBL" id="GAG47993.1"/>
    </source>
</evidence>
<accession>X0YHD5</accession>
<comment type="caution">
    <text evidence="1">The sequence shown here is derived from an EMBL/GenBank/DDBJ whole genome shotgun (WGS) entry which is preliminary data.</text>
</comment>